<keyword evidence="7" id="KW-1185">Reference proteome</keyword>
<evidence type="ECO:0000259" key="5">
    <source>
        <dbReference type="SMART" id="SM00226"/>
    </source>
</evidence>
<dbReference type="Gene3D" id="3.40.50.2300">
    <property type="match status" value="1"/>
</dbReference>
<gene>
    <name evidence="6" type="ORF">AVL63_12390</name>
</gene>
<dbReference type="GO" id="GO:0004725">
    <property type="term" value="F:protein tyrosine phosphatase activity"/>
    <property type="evidence" value="ECO:0007669"/>
    <property type="project" value="InterPro"/>
</dbReference>
<dbReference type="InterPro" id="IPR036196">
    <property type="entry name" value="Ptyr_pPase_sf"/>
</dbReference>
<dbReference type="EMBL" id="LQBM01000002">
    <property type="protein sequence ID" value="KUG59853.1"/>
    <property type="molecule type" value="Genomic_DNA"/>
</dbReference>
<evidence type="ECO:0000256" key="4">
    <source>
        <dbReference type="PIRSR" id="PIRSR617867-1"/>
    </source>
</evidence>
<organism evidence="6 7">
    <name type="scientific">Nesterenkonia jeotgali</name>
    <dbReference type="NCBI Taxonomy" id="317018"/>
    <lineage>
        <taxon>Bacteria</taxon>
        <taxon>Bacillati</taxon>
        <taxon>Actinomycetota</taxon>
        <taxon>Actinomycetes</taxon>
        <taxon>Micrococcales</taxon>
        <taxon>Micrococcaceae</taxon>
        <taxon>Nesterenkonia</taxon>
    </lineage>
</organism>
<dbReference type="PRINTS" id="PR00719">
    <property type="entry name" value="LMWPTPASE"/>
</dbReference>
<comment type="similarity">
    <text evidence="1">Belongs to the low molecular weight phosphotyrosine protein phosphatase family.</text>
</comment>
<dbReference type="SUPFAM" id="SSF52788">
    <property type="entry name" value="Phosphotyrosine protein phosphatases I"/>
    <property type="match status" value="1"/>
</dbReference>
<dbReference type="PANTHER" id="PTHR11717:SF31">
    <property type="entry name" value="LOW MOLECULAR WEIGHT PROTEIN-TYROSINE-PHOSPHATASE ETP-RELATED"/>
    <property type="match status" value="1"/>
</dbReference>
<feature type="domain" description="Phosphotyrosine protein phosphatase I" evidence="5">
    <location>
        <begin position="9"/>
        <end position="204"/>
    </location>
</feature>
<proteinExistence type="inferred from homology"/>
<reference evidence="7" key="1">
    <citation type="submission" date="2015-12" db="EMBL/GenBank/DDBJ databases">
        <authorList>
            <person name="Nair G.R."/>
            <person name="Kaur G."/>
            <person name="Mayilraj S."/>
        </authorList>
    </citation>
    <scope>NUCLEOTIDE SEQUENCE [LARGE SCALE GENOMIC DNA]</scope>
    <source>
        <strain evidence="7">CD08_7</strain>
    </source>
</reference>
<evidence type="ECO:0000313" key="7">
    <source>
        <dbReference type="Proteomes" id="UP000054023"/>
    </source>
</evidence>
<accession>A0A0W8IIS4</accession>
<comment type="caution">
    <text evidence="6">The sequence shown here is derived from an EMBL/GenBank/DDBJ whole genome shotgun (WGS) entry which is preliminary data.</text>
</comment>
<dbReference type="AlphaFoldDB" id="A0A0W8IIS4"/>
<dbReference type="SMART" id="SM00226">
    <property type="entry name" value="LMWPc"/>
    <property type="match status" value="1"/>
</dbReference>
<feature type="active site" evidence="4">
    <location>
        <position position="21"/>
    </location>
</feature>
<name>A0A0W8IIS4_9MICC</name>
<dbReference type="InterPro" id="IPR017867">
    <property type="entry name" value="Tyr_phospatase_low_mol_wt"/>
</dbReference>
<protein>
    <recommendedName>
        <fullName evidence="5">Phosphotyrosine protein phosphatase I domain-containing protein</fullName>
    </recommendedName>
</protein>
<evidence type="ECO:0000256" key="2">
    <source>
        <dbReference type="ARBA" id="ARBA00022801"/>
    </source>
</evidence>
<dbReference type="Proteomes" id="UP000054023">
    <property type="component" value="Unassembled WGS sequence"/>
</dbReference>
<keyword evidence="3" id="KW-0904">Protein phosphatase</keyword>
<keyword evidence="2" id="KW-0378">Hydrolase</keyword>
<dbReference type="PANTHER" id="PTHR11717">
    <property type="entry name" value="LOW MOLECULAR WEIGHT PROTEIN TYROSINE PHOSPHATASE"/>
    <property type="match status" value="1"/>
</dbReference>
<dbReference type="RefSeq" id="WP_058888087.1">
    <property type="nucleotide sequence ID" value="NZ_LQBM01000002.1"/>
</dbReference>
<evidence type="ECO:0000256" key="3">
    <source>
        <dbReference type="ARBA" id="ARBA00022912"/>
    </source>
</evidence>
<evidence type="ECO:0000256" key="1">
    <source>
        <dbReference type="ARBA" id="ARBA00011063"/>
    </source>
</evidence>
<dbReference type="InterPro" id="IPR023485">
    <property type="entry name" value="Ptyr_pPase"/>
</dbReference>
<dbReference type="InterPro" id="IPR050438">
    <property type="entry name" value="LMW_PTPase"/>
</dbReference>
<evidence type="ECO:0000313" key="6">
    <source>
        <dbReference type="EMBL" id="KUG59853.1"/>
    </source>
</evidence>
<dbReference type="Pfam" id="PF01451">
    <property type="entry name" value="LMWPc"/>
    <property type="match status" value="1"/>
</dbReference>
<feature type="active site" description="Nucleophile" evidence="4">
    <location>
        <position position="15"/>
    </location>
</feature>
<sequence>MTASDREGFNILVVCTGNVCRSPQAAQLLQAEAEQAGEPWRSTVRITSAGTRALVGSPMDEPAAALSSKFGAAATEHTARQLDTAMIEDADLVLCMAREHRSAVVRAVPRASRRTFLLTEFVDLLEGLGEPLDRQSESLQPGGAPAELADQLRRGVERVAAQRGMIPPRDPETVDVVDPYQRSPKIYRESAEQVRAAIAGIHRSLHALTRGVTG</sequence>
<dbReference type="STRING" id="317018.AVL63_12390"/>